<feature type="transmembrane region" description="Helical" evidence="1">
    <location>
        <begin position="45"/>
        <end position="68"/>
    </location>
</feature>
<dbReference type="EMBL" id="CAJOBR010006437">
    <property type="protein sequence ID" value="CAF4843939.1"/>
    <property type="molecule type" value="Genomic_DNA"/>
</dbReference>
<feature type="transmembrane region" description="Helical" evidence="1">
    <location>
        <begin position="168"/>
        <end position="198"/>
    </location>
</feature>
<feature type="transmembrane region" description="Helical" evidence="1">
    <location>
        <begin position="120"/>
        <end position="148"/>
    </location>
</feature>
<feature type="transmembrane region" description="Helical" evidence="1">
    <location>
        <begin position="80"/>
        <end position="108"/>
    </location>
</feature>
<evidence type="ECO:0000313" key="6">
    <source>
        <dbReference type="EMBL" id="CAF4485101.1"/>
    </source>
</evidence>
<keyword evidence="1" id="KW-0812">Transmembrane</keyword>
<dbReference type="InterPro" id="IPR040350">
    <property type="entry name" value="TMEM272"/>
</dbReference>
<keyword evidence="1" id="KW-1133">Transmembrane helix</keyword>
<dbReference type="AlphaFoldDB" id="A0A817U5Y6"/>
<dbReference type="Proteomes" id="UP000663825">
    <property type="component" value="Unassembled WGS sequence"/>
</dbReference>
<dbReference type="Proteomes" id="UP000663851">
    <property type="component" value="Unassembled WGS sequence"/>
</dbReference>
<dbReference type="Proteomes" id="UP000663848">
    <property type="component" value="Unassembled WGS sequence"/>
</dbReference>
<evidence type="ECO:0000313" key="5">
    <source>
        <dbReference type="EMBL" id="CAF4442306.1"/>
    </source>
</evidence>
<evidence type="ECO:0000313" key="3">
    <source>
        <dbReference type="EMBL" id="CAF3324229.1"/>
    </source>
</evidence>
<dbReference type="EMBL" id="CAJOBO010003226">
    <property type="protein sequence ID" value="CAF4485101.1"/>
    <property type="molecule type" value="Genomic_DNA"/>
</dbReference>
<evidence type="ECO:0000313" key="2">
    <source>
        <dbReference type="EMBL" id="CAF3276511.1"/>
    </source>
</evidence>
<dbReference type="OrthoDB" id="10067710at2759"/>
<evidence type="ECO:0000313" key="7">
    <source>
        <dbReference type="EMBL" id="CAF4843939.1"/>
    </source>
</evidence>
<dbReference type="EMBL" id="CAJOBP010004505">
    <property type="protein sequence ID" value="CAF4442306.1"/>
    <property type="molecule type" value="Genomic_DNA"/>
</dbReference>
<reference evidence="3" key="1">
    <citation type="submission" date="2021-02" db="EMBL/GenBank/DDBJ databases">
        <authorList>
            <person name="Nowell W R."/>
        </authorList>
    </citation>
    <scope>NUCLEOTIDE SEQUENCE</scope>
</reference>
<evidence type="ECO:0000313" key="4">
    <source>
        <dbReference type="EMBL" id="CAF3763978.1"/>
    </source>
</evidence>
<dbReference type="PANTHER" id="PTHR33444:SF2">
    <property type="entry name" value="MARVEL DOMAIN-CONTAINING PROTEIN"/>
    <property type="match status" value="1"/>
</dbReference>
<dbReference type="Proteomes" id="UP000663873">
    <property type="component" value="Unassembled WGS sequence"/>
</dbReference>
<keyword evidence="1" id="KW-0472">Membrane</keyword>
<evidence type="ECO:0000313" key="8">
    <source>
        <dbReference type="Proteomes" id="UP000663825"/>
    </source>
</evidence>
<dbReference type="EMBL" id="CAJNYD010000583">
    <property type="protein sequence ID" value="CAF3276511.1"/>
    <property type="molecule type" value="Genomic_DNA"/>
</dbReference>
<sequence length="203" mass="23776">MYTIEMDDERIPDRTVIKLRDDPEPQNRTNLPLRLLLATNAVKSIIGLIITFILLAIPISMLVIGVFYHHRHYCPIEPRLSVFLIVFGSVGLAYLVLSFILSLIIMFANYTKSKGTFTSVTVLALFTLLIQLFLIAWIIVGCVWTFSIYNTVQYTDRHYYWRIYCNGILYFFTFIYLIVIMALWFIQLLIRIILAIIYSRKEE</sequence>
<gene>
    <name evidence="4" type="ORF">GRG538_LOCUS32111</name>
    <name evidence="6" type="ORF">HFQ381_LOCUS26587</name>
    <name evidence="2" type="ORF">LUA448_LOCUS6269</name>
    <name evidence="7" type="ORF">QYT958_LOCUS26650</name>
    <name evidence="3" type="ORF">TIS948_LOCUS20514</name>
    <name evidence="5" type="ORF">UJA718_LOCUS22190</name>
</gene>
<dbReference type="EMBL" id="CAJNYT010005641">
    <property type="protein sequence ID" value="CAF3763978.1"/>
    <property type="molecule type" value="Genomic_DNA"/>
</dbReference>
<keyword evidence="9" id="KW-1185">Reference proteome</keyword>
<evidence type="ECO:0000313" key="9">
    <source>
        <dbReference type="Proteomes" id="UP000663873"/>
    </source>
</evidence>
<dbReference type="EMBL" id="CAJNXB010003559">
    <property type="protein sequence ID" value="CAF3324229.1"/>
    <property type="molecule type" value="Genomic_DNA"/>
</dbReference>
<dbReference type="Proteomes" id="UP000663872">
    <property type="component" value="Unassembled WGS sequence"/>
</dbReference>
<dbReference type="PANTHER" id="PTHR33444">
    <property type="entry name" value="SI:DKEY-19B23.12-RELATED"/>
    <property type="match status" value="1"/>
</dbReference>
<accession>A0A817U5Y6</accession>
<proteinExistence type="predicted"/>
<dbReference type="Proteomes" id="UP000663833">
    <property type="component" value="Unassembled WGS sequence"/>
</dbReference>
<evidence type="ECO:0000256" key="1">
    <source>
        <dbReference type="SAM" id="Phobius"/>
    </source>
</evidence>
<name>A0A817U5Y6_9BILA</name>
<organism evidence="3 8">
    <name type="scientific">Rotaria socialis</name>
    <dbReference type="NCBI Taxonomy" id="392032"/>
    <lineage>
        <taxon>Eukaryota</taxon>
        <taxon>Metazoa</taxon>
        <taxon>Spiralia</taxon>
        <taxon>Gnathifera</taxon>
        <taxon>Rotifera</taxon>
        <taxon>Eurotatoria</taxon>
        <taxon>Bdelloidea</taxon>
        <taxon>Philodinida</taxon>
        <taxon>Philodinidae</taxon>
        <taxon>Rotaria</taxon>
    </lineage>
</organism>
<comment type="caution">
    <text evidence="3">The sequence shown here is derived from an EMBL/GenBank/DDBJ whole genome shotgun (WGS) entry which is preliminary data.</text>
</comment>
<protein>
    <submittedName>
        <fullName evidence="3">Uncharacterized protein</fullName>
    </submittedName>
</protein>